<evidence type="ECO:0000313" key="1">
    <source>
        <dbReference type="EMBL" id="SDM14420.1"/>
    </source>
</evidence>
<sequence length="63" mass="7292">MRSESNFYKYSKLKYSWALNSAIACIIDYATQHNCDGCPLKGSGENKRSNSCKNRLIKYFMKD</sequence>
<dbReference type="PROSITE" id="PS51257">
    <property type="entry name" value="PROKAR_LIPOPROTEIN"/>
    <property type="match status" value="1"/>
</dbReference>
<organism evidence="1 2">
    <name type="scientific">Megasphaera paucivorans</name>
    <dbReference type="NCBI Taxonomy" id="349095"/>
    <lineage>
        <taxon>Bacteria</taxon>
        <taxon>Bacillati</taxon>
        <taxon>Bacillota</taxon>
        <taxon>Negativicutes</taxon>
        <taxon>Veillonellales</taxon>
        <taxon>Veillonellaceae</taxon>
        <taxon>Megasphaera</taxon>
    </lineage>
</organism>
<gene>
    <name evidence="1" type="ORF">SAMN05660299_00279</name>
</gene>
<dbReference type="AlphaFoldDB" id="A0A1G9QU78"/>
<proteinExistence type="predicted"/>
<reference evidence="1 2" key="1">
    <citation type="submission" date="2016-10" db="EMBL/GenBank/DDBJ databases">
        <authorList>
            <person name="de Groot N.N."/>
        </authorList>
    </citation>
    <scope>NUCLEOTIDE SEQUENCE [LARGE SCALE GENOMIC DNA]</scope>
    <source>
        <strain evidence="1 2">DSM 16981</strain>
    </source>
</reference>
<dbReference type="EMBL" id="FNHQ01000002">
    <property type="protein sequence ID" value="SDM14420.1"/>
    <property type="molecule type" value="Genomic_DNA"/>
</dbReference>
<protein>
    <submittedName>
        <fullName evidence="1">Uncharacterized protein</fullName>
    </submittedName>
</protein>
<evidence type="ECO:0000313" key="2">
    <source>
        <dbReference type="Proteomes" id="UP000199309"/>
    </source>
</evidence>
<name>A0A1G9QU78_9FIRM</name>
<dbReference type="STRING" id="349095.SAMN05660299_00279"/>
<accession>A0A1G9QU78</accession>
<dbReference type="Proteomes" id="UP000199309">
    <property type="component" value="Unassembled WGS sequence"/>
</dbReference>
<keyword evidence="2" id="KW-1185">Reference proteome</keyword>